<gene>
    <name evidence="2" type="primary">fliS</name>
    <name evidence="2" type="ORF">KQI42_01185</name>
</gene>
<evidence type="ECO:0000313" key="3">
    <source>
        <dbReference type="Proteomes" id="UP000749471"/>
    </source>
</evidence>
<keyword evidence="3" id="KW-1185">Reference proteome</keyword>
<keyword evidence="2" id="KW-0282">Flagellum</keyword>
<reference evidence="2 3" key="1">
    <citation type="submission" date="2021-06" db="EMBL/GenBank/DDBJ databases">
        <authorList>
            <person name="Sun Q."/>
            <person name="Li D."/>
        </authorList>
    </citation>
    <scope>NUCLEOTIDE SEQUENCE [LARGE SCALE GENOMIC DNA]</scope>
    <source>
        <strain evidence="2 3">MSJ-40</strain>
    </source>
</reference>
<dbReference type="EMBL" id="JAHLPM010000001">
    <property type="protein sequence ID" value="MBU5436598.1"/>
    <property type="molecule type" value="Genomic_DNA"/>
</dbReference>
<proteinExistence type="inferred from homology"/>
<comment type="subcellular location">
    <subcellularLocation>
        <location evidence="1">Cytoplasm</location>
        <location evidence="1">Cytosol</location>
    </subcellularLocation>
</comment>
<dbReference type="Pfam" id="PF02561">
    <property type="entry name" value="FliS"/>
    <property type="match status" value="1"/>
</dbReference>
<keyword evidence="2" id="KW-0966">Cell projection</keyword>
<evidence type="ECO:0000313" key="2">
    <source>
        <dbReference type="EMBL" id="MBU5436598.1"/>
    </source>
</evidence>
<dbReference type="NCBIfam" id="TIGR00208">
    <property type="entry name" value="fliS"/>
    <property type="match status" value="1"/>
</dbReference>
<evidence type="ECO:0000256" key="1">
    <source>
        <dbReference type="PIRNR" id="PIRNR039090"/>
    </source>
</evidence>
<protein>
    <recommendedName>
        <fullName evidence="1">Flagellar secretion chaperone FliS</fullName>
    </recommendedName>
</protein>
<accession>A0ABS6E2W8</accession>
<dbReference type="PANTHER" id="PTHR34773:SF1">
    <property type="entry name" value="FLAGELLAR SECRETION CHAPERONE FLIS"/>
    <property type="match status" value="1"/>
</dbReference>
<comment type="caution">
    <text evidence="2">The sequence shown here is derived from an EMBL/GenBank/DDBJ whole genome shotgun (WGS) entry which is preliminary data.</text>
</comment>
<keyword evidence="2" id="KW-0969">Cilium</keyword>
<dbReference type="Proteomes" id="UP000749471">
    <property type="component" value="Unassembled WGS sequence"/>
</dbReference>
<name>A0ABS6E2W8_9FIRM</name>
<dbReference type="CDD" id="cd16098">
    <property type="entry name" value="FliS"/>
    <property type="match status" value="1"/>
</dbReference>
<comment type="similarity">
    <text evidence="1">Belongs to the FliS family.</text>
</comment>
<dbReference type="PIRSF" id="PIRSF039090">
    <property type="entry name" value="Flis"/>
    <property type="match status" value="1"/>
</dbReference>
<dbReference type="RefSeq" id="WP_216515931.1">
    <property type="nucleotide sequence ID" value="NZ_JAHLPM010000001.1"/>
</dbReference>
<organism evidence="2 3">
    <name type="scientific">Tissierella simiarum</name>
    <dbReference type="NCBI Taxonomy" id="2841534"/>
    <lineage>
        <taxon>Bacteria</taxon>
        <taxon>Bacillati</taxon>
        <taxon>Bacillota</taxon>
        <taxon>Tissierellia</taxon>
        <taxon>Tissierellales</taxon>
        <taxon>Tissierellaceae</taxon>
        <taxon>Tissierella</taxon>
    </lineage>
</organism>
<keyword evidence="1" id="KW-1005">Bacterial flagellum biogenesis</keyword>
<sequence>MTYNALNQYKQNAVLTATPEELTLMLYDGGIKFMNIGKYSIENKDLEKAHSSLIRAQDIIMELNASLNMDYPISNDLRSLYDFVLDKLIAANINKDTKPIDEALEVMTDMRDTWKDVMKQIKQKVYQNK</sequence>
<dbReference type="InterPro" id="IPR003713">
    <property type="entry name" value="FliS"/>
</dbReference>
<dbReference type="PANTHER" id="PTHR34773">
    <property type="entry name" value="FLAGELLAR SECRETION CHAPERONE FLIS"/>
    <property type="match status" value="1"/>
</dbReference>
<keyword evidence="1" id="KW-0963">Cytoplasm</keyword>